<dbReference type="Gene3D" id="3.90.79.10">
    <property type="entry name" value="Nucleoside Triphosphate Pyrophosphohydrolase"/>
    <property type="match status" value="1"/>
</dbReference>
<dbReference type="EMBL" id="CAEZSB010000006">
    <property type="protein sequence ID" value="CAB4529895.1"/>
    <property type="molecule type" value="Genomic_DNA"/>
</dbReference>
<dbReference type="InterPro" id="IPR020084">
    <property type="entry name" value="NUDIX_hydrolase_CS"/>
</dbReference>
<dbReference type="PROSITE" id="PS51462">
    <property type="entry name" value="NUDIX"/>
    <property type="match status" value="1"/>
</dbReference>
<dbReference type="InterPro" id="IPR013078">
    <property type="entry name" value="His_Pase_superF_clade-1"/>
</dbReference>
<dbReference type="AlphaFoldDB" id="A0A6J6ATP0"/>
<dbReference type="SMART" id="SM00855">
    <property type="entry name" value="PGAM"/>
    <property type="match status" value="1"/>
</dbReference>
<sequence length="297" mass="33478">MEEQVIQAAGAVLWRRLSDDLLQVALIHRPRYDDWSFPKGKVEIGESEISCAFREVLEETGYETVFGPELCKVEYLVGETTKTVRYWSAQAIGDAKGVMDVEEVDQLIWVTVADAYDKVSREGDKEVLKNFEKFGTDTIPLVLLRHGKAIAREEWEGDDGDRPLAQLGQIQSIRMLARYLPFAITEIHTSDAVRCYETVAPMARSLSLDMIYWTELSEYAFEKDKKAAINVVNDIIENEAHALVCGHNPVIPGIVAKFIGKKNFKELDHGLMPGEAFILHHRDGEVIAIDWMPAPDA</sequence>
<dbReference type="InterPro" id="IPR029033">
    <property type="entry name" value="His_PPase_superfam"/>
</dbReference>
<protein>
    <submittedName>
        <fullName evidence="3">Unannotated protein</fullName>
    </submittedName>
</protein>
<dbReference type="GO" id="GO:0006167">
    <property type="term" value="P:AMP biosynthetic process"/>
    <property type="evidence" value="ECO:0007669"/>
    <property type="project" value="TreeGrafter"/>
</dbReference>
<evidence type="ECO:0000313" key="3">
    <source>
        <dbReference type="EMBL" id="CAB4529895.1"/>
    </source>
</evidence>
<proteinExistence type="predicted"/>
<name>A0A6J6ATP0_9ZZZZ</name>
<keyword evidence="1" id="KW-0378">Hydrolase</keyword>
<dbReference type="InterPro" id="IPR015797">
    <property type="entry name" value="NUDIX_hydrolase-like_dom_sf"/>
</dbReference>
<dbReference type="InterPro" id="IPR051325">
    <property type="entry name" value="Nudix_hydrolase_domain"/>
</dbReference>
<dbReference type="Gene3D" id="3.40.50.1240">
    <property type="entry name" value="Phosphoglycerate mutase-like"/>
    <property type="match status" value="1"/>
</dbReference>
<reference evidence="3" key="1">
    <citation type="submission" date="2020-05" db="EMBL/GenBank/DDBJ databases">
        <authorList>
            <person name="Chiriac C."/>
            <person name="Salcher M."/>
            <person name="Ghai R."/>
            <person name="Kavagutti S V."/>
        </authorList>
    </citation>
    <scope>NUCLEOTIDE SEQUENCE</scope>
</reference>
<dbReference type="Pfam" id="PF00293">
    <property type="entry name" value="NUDIX"/>
    <property type="match status" value="1"/>
</dbReference>
<dbReference type="InterPro" id="IPR000086">
    <property type="entry name" value="NUDIX_hydrolase_dom"/>
</dbReference>
<dbReference type="CDD" id="cd03673">
    <property type="entry name" value="NUDIX_Ap6A_hydrolase"/>
    <property type="match status" value="1"/>
</dbReference>
<feature type="domain" description="Nudix hydrolase" evidence="2">
    <location>
        <begin position="4"/>
        <end position="132"/>
    </location>
</feature>
<dbReference type="GO" id="GO:0006754">
    <property type="term" value="P:ATP biosynthetic process"/>
    <property type="evidence" value="ECO:0007669"/>
    <property type="project" value="TreeGrafter"/>
</dbReference>
<dbReference type="PROSITE" id="PS00893">
    <property type="entry name" value="NUDIX_BOX"/>
    <property type="match status" value="1"/>
</dbReference>
<dbReference type="PANTHER" id="PTHR21340">
    <property type="entry name" value="DIADENOSINE 5,5-P1,P4-TETRAPHOSPHATE PYROPHOSPHOHYDROLASE MUTT"/>
    <property type="match status" value="1"/>
</dbReference>
<evidence type="ECO:0000259" key="2">
    <source>
        <dbReference type="PROSITE" id="PS51462"/>
    </source>
</evidence>
<gene>
    <name evidence="3" type="ORF">UFOPK1395_00130</name>
</gene>
<dbReference type="SUPFAM" id="SSF53254">
    <property type="entry name" value="Phosphoglycerate mutase-like"/>
    <property type="match status" value="1"/>
</dbReference>
<evidence type="ECO:0000256" key="1">
    <source>
        <dbReference type="ARBA" id="ARBA00022801"/>
    </source>
</evidence>
<dbReference type="PANTHER" id="PTHR21340:SF0">
    <property type="entry name" value="BIS(5'-NUCLEOSYL)-TETRAPHOSPHATASE [ASYMMETRICAL]"/>
    <property type="match status" value="1"/>
</dbReference>
<dbReference type="CDD" id="cd07067">
    <property type="entry name" value="HP_PGM_like"/>
    <property type="match status" value="1"/>
</dbReference>
<organism evidence="3">
    <name type="scientific">freshwater metagenome</name>
    <dbReference type="NCBI Taxonomy" id="449393"/>
    <lineage>
        <taxon>unclassified sequences</taxon>
        <taxon>metagenomes</taxon>
        <taxon>ecological metagenomes</taxon>
    </lineage>
</organism>
<accession>A0A6J6ATP0</accession>
<dbReference type="SUPFAM" id="SSF55811">
    <property type="entry name" value="Nudix"/>
    <property type="match status" value="1"/>
</dbReference>
<dbReference type="Pfam" id="PF00300">
    <property type="entry name" value="His_Phos_1"/>
    <property type="match status" value="1"/>
</dbReference>
<dbReference type="GO" id="GO:0004081">
    <property type="term" value="F:bis(5'-nucleosyl)-tetraphosphatase (asymmetrical) activity"/>
    <property type="evidence" value="ECO:0007669"/>
    <property type="project" value="TreeGrafter"/>
</dbReference>